<dbReference type="InterPro" id="IPR006094">
    <property type="entry name" value="Oxid_FAD_bind_N"/>
</dbReference>
<dbReference type="Proteomes" id="UP001296104">
    <property type="component" value="Unassembled WGS sequence"/>
</dbReference>
<dbReference type="PANTHER" id="PTHR42973">
    <property type="entry name" value="BINDING OXIDOREDUCTASE, PUTATIVE (AFU_ORTHOLOGUE AFUA_1G17690)-RELATED"/>
    <property type="match status" value="1"/>
</dbReference>
<sequence length="497" mass="54956">MRSAIWALWLAHAGAQRYNPSTSNQQQQPFLPTPCQLLQATFPDEVYGPGHANYTRSQANYWAAQQYDMTPACRFFPTGSRHIQEALADIIIPNNVSIAVVSGGHASTTGASNVEDGITIDLSRLTEVNFFLDAGKEVWLGPGNRWEDVYRILQPSNLTVAGSRSGHVGVGGHVLGGGLSWFANHRGWACDDVTEMELVTPSAEIVRVKPHELDDLFWSLKGSLGALGIVTKIKMKTVRNVAVYGGAMSYEQRYIAKLCRALERLASAAGKDPSTQGYLSFAWLEAKKSFTYSAYLMNTDNSSTSDALSAFETIPHSGNTLRSMTIGDSAKEIDQSNPLGKRRSKFTLTTLANAQVMMELHEIVKAVATDTTFDKEGVLGVTFQPLTVPHLQAQSNIFNLSPAQGPLLLISVEFWWSDRSRDPSIESAAQKLLKSMKAKLQELGALHDFIYPNYAARDQNPLDSLTPLNRRMLQQTKRKFDPQNLWQQLVPGIWHID</sequence>
<feature type="chain" id="PRO_5042470794" evidence="5">
    <location>
        <begin position="16"/>
        <end position="497"/>
    </location>
</feature>
<dbReference type="InterPro" id="IPR016169">
    <property type="entry name" value="FAD-bd_PCMH_sub2"/>
</dbReference>
<feature type="domain" description="FAD-binding PCMH-type" evidence="6">
    <location>
        <begin position="67"/>
        <end position="240"/>
    </location>
</feature>
<accession>A0AAI8Z4R9</accession>
<evidence type="ECO:0000313" key="7">
    <source>
        <dbReference type="EMBL" id="CAK4032417.1"/>
    </source>
</evidence>
<keyword evidence="5" id="KW-0732">Signal</keyword>
<dbReference type="PROSITE" id="PS51387">
    <property type="entry name" value="FAD_PCMH"/>
    <property type="match status" value="1"/>
</dbReference>
<dbReference type="InterPro" id="IPR050416">
    <property type="entry name" value="FAD-linked_Oxidoreductase"/>
</dbReference>
<proteinExistence type="inferred from homology"/>
<dbReference type="Pfam" id="PF01565">
    <property type="entry name" value="FAD_binding_4"/>
    <property type="match status" value="1"/>
</dbReference>
<organism evidence="7 8">
    <name type="scientific">Lecanosticta acicola</name>
    <dbReference type="NCBI Taxonomy" id="111012"/>
    <lineage>
        <taxon>Eukaryota</taxon>
        <taxon>Fungi</taxon>
        <taxon>Dikarya</taxon>
        <taxon>Ascomycota</taxon>
        <taxon>Pezizomycotina</taxon>
        <taxon>Dothideomycetes</taxon>
        <taxon>Dothideomycetidae</taxon>
        <taxon>Mycosphaerellales</taxon>
        <taxon>Mycosphaerellaceae</taxon>
        <taxon>Lecanosticta</taxon>
    </lineage>
</organism>
<evidence type="ECO:0000313" key="8">
    <source>
        <dbReference type="Proteomes" id="UP001296104"/>
    </source>
</evidence>
<evidence type="ECO:0000256" key="4">
    <source>
        <dbReference type="ARBA" id="ARBA00023002"/>
    </source>
</evidence>
<name>A0AAI8Z4R9_9PEZI</name>
<keyword evidence="3" id="KW-0274">FAD</keyword>
<dbReference type="Gene3D" id="3.30.465.10">
    <property type="match status" value="1"/>
</dbReference>
<evidence type="ECO:0000256" key="1">
    <source>
        <dbReference type="ARBA" id="ARBA00005466"/>
    </source>
</evidence>
<dbReference type="GO" id="GO:0016491">
    <property type="term" value="F:oxidoreductase activity"/>
    <property type="evidence" value="ECO:0007669"/>
    <property type="project" value="UniProtKB-KW"/>
</dbReference>
<dbReference type="InterPro" id="IPR016166">
    <property type="entry name" value="FAD-bd_PCMH"/>
</dbReference>
<comment type="caution">
    <text evidence="7">The sequence shown here is derived from an EMBL/GenBank/DDBJ whole genome shotgun (WGS) entry which is preliminary data.</text>
</comment>
<dbReference type="AlphaFoldDB" id="A0AAI8Z4R9"/>
<reference evidence="7" key="1">
    <citation type="submission" date="2023-11" db="EMBL/GenBank/DDBJ databases">
        <authorList>
            <person name="Alioto T."/>
            <person name="Alioto T."/>
            <person name="Gomez Garrido J."/>
        </authorList>
    </citation>
    <scope>NUCLEOTIDE SEQUENCE</scope>
</reference>
<evidence type="ECO:0000256" key="5">
    <source>
        <dbReference type="SAM" id="SignalP"/>
    </source>
</evidence>
<evidence type="ECO:0000256" key="3">
    <source>
        <dbReference type="ARBA" id="ARBA00022827"/>
    </source>
</evidence>
<keyword evidence="8" id="KW-1185">Reference proteome</keyword>
<dbReference type="SUPFAM" id="SSF56176">
    <property type="entry name" value="FAD-binding/transporter-associated domain-like"/>
    <property type="match status" value="1"/>
</dbReference>
<protein>
    <submittedName>
        <fullName evidence="7">Bifunctional solanapyrone synthase</fullName>
    </submittedName>
</protein>
<evidence type="ECO:0000256" key="2">
    <source>
        <dbReference type="ARBA" id="ARBA00022630"/>
    </source>
</evidence>
<dbReference type="EMBL" id="CAVMBE010000063">
    <property type="protein sequence ID" value="CAK4032417.1"/>
    <property type="molecule type" value="Genomic_DNA"/>
</dbReference>
<dbReference type="PANTHER" id="PTHR42973:SF53">
    <property type="entry name" value="FAD-BINDING PCMH-TYPE DOMAIN-CONTAINING PROTEIN-RELATED"/>
    <property type="match status" value="1"/>
</dbReference>
<keyword evidence="2" id="KW-0285">Flavoprotein</keyword>
<keyword evidence="4" id="KW-0560">Oxidoreductase</keyword>
<dbReference type="GO" id="GO:0071949">
    <property type="term" value="F:FAD binding"/>
    <property type="evidence" value="ECO:0007669"/>
    <property type="project" value="InterPro"/>
</dbReference>
<dbReference type="InterPro" id="IPR036318">
    <property type="entry name" value="FAD-bd_PCMH-like_sf"/>
</dbReference>
<feature type="signal peptide" evidence="5">
    <location>
        <begin position="1"/>
        <end position="15"/>
    </location>
</feature>
<comment type="similarity">
    <text evidence="1">Belongs to the oxygen-dependent FAD-linked oxidoreductase family.</text>
</comment>
<gene>
    <name evidence="7" type="ORF">LECACI_7A007575</name>
</gene>
<evidence type="ECO:0000259" key="6">
    <source>
        <dbReference type="PROSITE" id="PS51387"/>
    </source>
</evidence>